<evidence type="ECO:0000313" key="3">
    <source>
        <dbReference type="Proteomes" id="UP000663879"/>
    </source>
</evidence>
<dbReference type="AlphaFoldDB" id="A0A814PKX0"/>
<dbReference type="EMBL" id="CAJNOC010007947">
    <property type="protein sequence ID" value="CAF1107443.1"/>
    <property type="molecule type" value="Genomic_DNA"/>
</dbReference>
<protein>
    <submittedName>
        <fullName evidence="2">Uncharacterized protein</fullName>
    </submittedName>
</protein>
<keyword evidence="1" id="KW-1133">Transmembrane helix</keyword>
<comment type="caution">
    <text evidence="2">The sequence shown here is derived from an EMBL/GenBank/DDBJ whole genome shotgun (WGS) entry which is preliminary data.</text>
</comment>
<name>A0A814PKX0_9BILA</name>
<organism evidence="2 3">
    <name type="scientific">Brachionus calyciflorus</name>
    <dbReference type="NCBI Taxonomy" id="104777"/>
    <lineage>
        <taxon>Eukaryota</taxon>
        <taxon>Metazoa</taxon>
        <taxon>Spiralia</taxon>
        <taxon>Gnathifera</taxon>
        <taxon>Rotifera</taxon>
        <taxon>Eurotatoria</taxon>
        <taxon>Monogononta</taxon>
        <taxon>Pseudotrocha</taxon>
        <taxon>Ploima</taxon>
        <taxon>Brachionidae</taxon>
        <taxon>Brachionus</taxon>
    </lineage>
</organism>
<evidence type="ECO:0000256" key="1">
    <source>
        <dbReference type="SAM" id="Phobius"/>
    </source>
</evidence>
<feature type="transmembrane region" description="Helical" evidence="1">
    <location>
        <begin position="372"/>
        <end position="399"/>
    </location>
</feature>
<keyword evidence="1" id="KW-0472">Membrane</keyword>
<gene>
    <name evidence="2" type="ORF">OXX778_LOCUS21461</name>
</gene>
<keyword evidence="1" id="KW-0812">Transmembrane</keyword>
<evidence type="ECO:0000313" key="2">
    <source>
        <dbReference type="EMBL" id="CAF1107443.1"/>
    </source>
</evidence>
<keyword evidence="3" id="KW-1185">Reference proteome</keyword>
<proteinExistence type="predicted"/>
<sequence>MNLTQTECQIMVLSKKCGEENMICDGDYCSFSSSIKPTFHWLQEKISFSFSCSTSPKLITALTLNDNLFSTKCKAKDLVFYKDEDVIVSNSSLALKIEGIDSLCGIQVMKSSEGIYVGLQTNHNISDKISKNSKIDEMKDLLIADLDYRSFEEKNDFNSLVLNECLIFQSLINIFSKIDNKFLTHYFKDGSEITIYSALGTVYKADCVKLDRIFLKSDSRRIENDSVSCFADQPVFYFLNNSTRTGFLTNDNIITQISEIVPCKNIIQYLPIRNSNLTIVRNRHQSFVVNRSSLKYFEFSIIGNKLKMWDAHHHPMLIDGIDILSTVQDIVNHDLPIGTWYSKNTETLEIKSKLTDTRDEISNKIYYLFNKITFVSIMLFLFVVLIIVVYIFCTCSSCFRKKCKSSSRKPDNETATSLTRNLSSTFPIRDSISRSNAEIIELNELTDLPKNRRIFHKKSRDTLNSLTKELMN</sequence>
<dbReference type="Proteomes" id="UP000663879">
    <property type="component" value="Unassembled WGS sequence"/>
</dbReference>
<reference evidence="2" key="1">
    <citation type="submission" date="2021-02" db="EMBL/GenBank/DDBJ databases">
        <authorList>
            <person name="Nowell W R."/>
        </authorList>
    </citation>
    <scope>NUCLEOTIDE SEQUENCE</scope>
    <source>
        <strain evidence="2">Ploen Becks lab</strain>
    </source>
</reference>
<accession>A0A814PKX0</accession>